<gene>
    <name evidence="4" type="ORF">COR50_06560</name>
</gene>
<dbReference type="InterPro" id="IPR004387">
    <property type="entry name" value="Pept_M50_Zn"/>
</dbReference>
<dbReference type="SMART" id="SM00228">
    <property type="entry name" value="PDZ"/>
    <property type="match status" value="2"/>
</dbReference>
<dbReference type="AlphaFoldDB" id="A0A291QS97"/>
<dbReference type="PANTHER" id="PTHR42837:SF2">
    <property type="entry name" value="MEMBRANE METALLOPROTEASE ARASP2, CHLOROPLASTIC-RELATED"/>
    <property type="match status" value="1"/>
</dbReference>
<dbReference type="GO" id="GO:0006508">
    <property type="term" value="P:proteolysis"/>
    <property type="evidence" value="ECO:0007669"/>
    <property type="project" value="InterPro"/>
</dbReference>
<feature type="signal peptide" evidence="2">
    <location>
        <begin position="1"/>
        <end position="26"/>
    </location>
</feature>
<keyword evidence="2" id="KW-0732">Signal</keyword>
<evidence type="ECO:0000256" key="2">
    <source>
        <dbReference type="SAM" id="SignalP"/>
    </source>
</evidence>
<feature type="chain" id="PRO_5012132193" description="PDZ domain-containing protein" evidence="2">
    <location>
        <begin position="27"/>
        <end position="339"/>
    </location>
</feature>
<reference evidence="4 5" key="1">
    <citation type="submission" date="2017-10" db="EMBL/GenBank/DDBJ databases">
        <title>Paenichitinophaga pekingensis gen. nov., sp. nov., isolated from activated sludge.</title>
        <authorList>
            <person name="Jin D."/>
            <person name="Kong X."/>
            <person name="Deng Y."/>
            <person name="Bai Z."/>
        </authorList>
    </citation>
    <scope>NUCLEOTIDE SEQUENCE [LARGE SCALE GENOMIC DNA]</scope>
    <source>
        <strain evidence="4 5">13</strain>
    </source>
</reference>
<dbReference type="Gene3D" id="2.30.42.10">
    <property type="match status" value="2"/>
</dbReference>
<dbReference type="SUPFAM" id="SSF50156">
    <property type="entry name" value="PDZ domain-like"/>
    <property type="match status" value="2"/>
</dbReference>
<dbReference type="RefSeq" id="WP_098193254.1">
    <property type="nucleotide sequence ID" value="NZ_CP023777.1"/>
</dbReference>
<evidence type="ECO:0000259" key="3">
    <source>
        <dbReference type="PROSITE" id="PS50106"/>
    </source>
</evidence>
<dbReference type="Proteomes" id="UP000220133">
    <property type="component" value="Chromosome"/>
</dbReference>
<evidence type="ECO:0000313" key="4">
    <source>
        <dbReference type="EMBL" id="ATL46868.1"/>
    </source>
</evidence>
<dbReference type="InterPro" id="IPR001478">
    <property type="entry name" value="PDZ"/>
</dbReference>
<sequence length="339" mass="37554">MKERLKKFSFLAVVASALIMPDWASAQNTKEENKSAWGEYDELVIKRKNDKDSKVTIEFKGDDVYVNGKKLDQNLQDSDLSVQLRKIVPMNGNDLQFLPGNSWESFPDPEPRQGTWMIKPGKALLGVMTEKKEAAGATVIKVEPGSPADKAGLKEGDIITKIDQIMIDEPKKLFETIAKYDPGKEITVTYLRDKKEHSTKAKLQARKEQDLGMGYRKPGGLIFEDLRANPSDRGMFKRFFNFNDRNSKRLGIEVQDREDGKGATIISVEQGSLASKAGLQENDIILNIAGTAVASAKDVADAYAAANKPGSTLNLVISRNGKQQKLSIPIPKQLNSEKL</sequence>
<dbReference type="PROSITE" id="PS50106">
    <property type="entry name" value="PDZ"/>
    <property type="match status" value="2"/>
</dbReference>
<dbReference type="Pfam" id="PF13180">
    <property type="entry name" value="PDZ_2"/>
    <property type="match status" value="2"/>
</dbReference>
<evidence type="ECO:0000313" key="5">
    <source>
        <dbReference type="Proteomes" id="UP000220133"/>
    </source>
</evidence>
<dbReference type="PANTHER" id="PTHR42837">
    <property type="entry name" value="REGULATOR OF SIGMA-E PROTEASE RSEP"/>
    <property type="match status" value="1"/>
</dbReference>
<comment type="cofactor">
    <cofactor evidence="1">
        <name>Zn(2+)</name>
        <dbReference type="ChEBI" id="CHEBI:29105"/>
    </cofactor>
</comment>
<accession>A0A291QS97</accession>
<protein>
    <recommendedName>
        <fullName evidence="3">PDZ domain-containing protein</fullName>
    </recommendedName>
</protein>
<dbReference type="OrthoDB" id="9781273at2"/>
<dbReference type="InterPro" id="IPR036034">
    <property type="entry name" value="PDZ_sf"/>
</dbReference>
<evidence type="ECO:0000256" key="1">
    <source>
        <dbReference type="ARBA" id="ARBA00001947"/>
    </source>
</evidence>
<dbReference type="GO" id="GO:0016020">
    <property type="term" value="C:membrane"/>
    <property type="evidence" value="ECO:0007669"/>
    <property type="project" value="InterPro"/>
</dbReference>
<feature type="domain" description="PDZ" evidence="3">
    <location>
        <begin position="121"/>
        <end position="163"/>
    </location>
</feature>
<name>A0A291QS97_9BACT</name>
<proteinExistence type="predicted"/>
<keyword evidence="5" id="KW-1185">Reference proteome</keyword>
<dbReference type="KEGG" id="cbae:COR50_06560"/>
<organism evidence="4 5">
    <name type="scientific">Chitinophaga caeni</name>
    <dbReference type="NCBI Taxonomy" id="2029983"/>
    <lineage>
        <taxon>Bacteria</taxon>
        <taxon>Pseudomonadati</taxon>
        <taxon>Bacteroidota</taxon>
        <taxon>Chitinophagia</taxon>
        <taxon>Chitinophagales</taxon>
        <taxon>Chitinophagaceae</taxon>
        <taxon>Chitinophaga</taxon>
    </lineage>
</organism>
<dbReference type="GO" id="GO:0004222">
    <property type="term" value="F:metalloendopeptidase activity"/>
    <property type="evidence" value="ECO:0007669"/>
    <property type="project" value="InterPro"/>
</dbReference>
<feature type="domain" description="PDZ" evidence="3">
    <location>
        <begin position="239"/>
        <end position="321"/>
    </location>
</feature>
<dbReference type="EMBL" id="CP023777">
    <property type="protein sequence ID" value="ATL46868.1"/>
    <property type="molecule type" value="Genomic_DNA"/>
</dbReference>